<reference evidence="2" key="1">
    <citation type="submission" date="2022-07" db="EMBL/GenBank/DDBJ databases">
        <title>Genome Sequence of Xylaria arbuscula.</title>
        <authorList>
            <person name="Buettner E."/>
        </authorList>
    </citation>
    <scope>NUCLEOTIDE SEQUENCE</scope>
    <source>
        <strain evidence="2">VT107</strain>
    </source>
</reference>
<dbReference type="PANTHER" id="PTHR38166">
    <property type="entry name" value="C2H2-TYPE DOMAIN-CONTAINING PROTEIN-RELATED"/>
    <property type="match status" value="1"/>
</dbReference>
<comment type="caution">
    <text evidence="2">The sequence shown here is derived from an EMBL/GenBank/DDBJ whole genome shotgun (WGS) entry which is preliminary data.</text>
</comment>
<protein>
    <recommendedName>
        <fullName evidence="4">C2H2-type domain-containing protein</fullName>
    </recommendedName>
</protein>
<name>A0A9W8NKZ9_9PEZI</name>
<evidence type="ECO:0000256" key="1">
    <source>
        <dbReference type="SAM" id="MobiDB-lite"/>
    </source>
</evidence>
<feature type="compositionally biased region" description="Low complexity" evidence="1">
    <location>
        <begin position="19"/>
        <end position="35"/>
    </location>
</feature>
<dbReference type="Proteomes" id="UP001148614">
    <property type="component" value="Unassembled WGS sequence"/>
</dbReference>
<feature type="region of interest" description="Disordered" evidence="1">
    <location>
        <begin position="202"/>
        <end position="274"/>
    </location>
</feature>
<organism evidence="2 3">
    <name type="scientific">Xylaria arbuscula</name>
    <dbReference type="NCBI Taxonomy" id="114810"/>
    <lineage>
        <taxon>Eukaryota</taxon>
        <taxon>Fungi</taxon>
        <taxon>Dikarya</taxon>
        <taxon>Ascomycota</taxon>
        <taxon>Pezizomycotina</taxon>
        <taxon>Sordariomycetes</taxon>
        <taxon>Xylariomycetidae</taxon>
        <taxon>Xylariales</taxon>
        <taxon>Xylariaceae</taxon>
        <taxon>Xylaria</taxon>
    </lineage>
</organism>
<dbReference type="VEuPathDB" id="FungiDB:F4678DRAFT_239241"/>
<accession>A0A9W8NKZ9</accession>
<proteinExistence type="predicted"/>
<feature type="compositionally biased region" description="Polar residues" evidence="1">
    <location>
        <begin position="327"/>
        <end position="343"/>
    </location>
</feature>
<evidence type="ECO:0000313" key="2">
    <source>
        <dbReference type="EMBL" id="KAJ3578570.1"/>
    </source>
</evidence>
<feature type="compositionally biased region" description="Polar residues" evidence="1">
    <location>
        <begin position="247"/>
        <end position="266"/>
    </location>
</feature>
<evidence type="ECO:0008006" key="4">
    <source>
        <dbReference type="Google" id="ProtNLM"/>
    </source>
</evidence>
<feature type="region of interest" description="Disordered" evidence="1">
    <location>
        <begin position="299"/>
        <end position="372"/>
    </location>
</feature>
<gene>
    <name evidence="2" type="ORF">NPX13_g1999</name>
</gene>
<evidence type="ECO:0000313" key="3">
    <source>
        <dbReference type="Proteomes" id="UP001148614"/>
    </source>
</evidence>
<dbReference type="EMBL" id="JANPWZ010000197">
    <property type="protein sequence ID" value="KAJ3578570.1"/>
    <property type="molecule type" value="Genomic_DNA"/>
</dbReference>
<keyword evidence="3" id="KW-1185">Reference proteome</keyword>
<dbReference type="AlphaFoldDB" id="A0A9W8NKZ9"/>
<feature type="compositionally biased region" description="Polar residues" evidence="1">
    <location>
        <begin position="217"/>
        <end position="227"/>
    </location>
</feature>
<sequence>MPIYPSEPGFRDEGSEGNSPLHSSISQLSSDLQSQHGCNTHQQESSILEAPFEDTWKTVHHTLGECRLGSQVSQQLQSSVKMASTVEVERMLSEISGIPDVSVYHTPTLLDTPDSMITSGPSSEPNSEICEVGALNLNLDMGFGVWDPFDINPGIPISPDLPYSGFSCPEGWEGSEMLFLDNSEHSLDQPHRLKHDPQTWALNTYNKEGGSHESPPFTHSRSDQTAGIESGRLDAENVKSLSGEDTGGTSIKSSTPWSADESTATSDYEDDITYDTSDDILKPLVESLLKKLLSTYSSYTPSRKRTEGETEKQCNTGVPGSVLSDPTGKQTVANDQCSRGSNTTKRKRQEISQNSDGEDGDEGELPPKKRVIPPKEDALLACPFAKWKPLSYQSCYKYIMKDIRRVKQHLRRNHKRPLHCPTCWDTFKLEEAFYSHIKDRTCLPQPERAIEGMTASQQEHLEGKVDRKLSKSDQWYSIFSTLFQDSPRPKSAYLESDLSAELLDFQRFMASDGLEIVEQTVHEQIPATLIPQAEEIMAFSQALFQQAIPEILKKYETTRPHNSSPDSGYGSICLSSSGLSILDEHSVNEGTRLGPVCETIQKSVSLEDHSAIFGPSDLLIPNNNIPNSQELITEIDDFLGMNMSWDEGAMLDIL</sequence>
<feature type="region of interest" description="Disordered" evidence="1">
    <location>
        <begin position="1"/>
        <end position="44"/>
    </location>
</feature>
<dbReference type="PANTHER" id="PTHR38166:SF1">
    <property type="entry name" value="C2H2-TYPE DOMAIN-CONTAINING PROTEIN"/>
    <property type="match status" value="1"/>
</dbReference>